<reference evidence="1" key="2">
    <citation type="submission" date="2020-03" db="EMBL/GenBank/DDBJ databases">
        <title>Walnut 2.0.</title>
        <authorList>
            <person name="Marrano A."/>
            <person name="Britton M."/>
            <person name="Zimin A.V."/>
            <person name="Zaini P.A."/>
            <person name="Workman R."/>
            <person name="Puiu D."/>
            <person name="Bianco L."/>
            <person name="Allen B.J."/>
            <person name="Troggio M."/>
            <person name="Leslie C.A."/>
            <person name="Timp W."/>
            <person name="Dendekar A."/>
            <person name="Salzberg S.L."/>
            <person name="Neale D.B."/>
        </authorList>
    </citation>
    <scope>NUCLEOTIDE SEQUENCE</scope>
    <source>
        <tissue evidence="1">Leaves</tissue>
    </source>
</reference>
<feature type="non-terminal residue" evidence="1">
    <location>
        <position position="1"/>
    </location>
</feature>
<sequence>LVILEIHVYLNDYFKAKAQFCQEKSSNTLRGTRLIVTKANGLGRIQIKPTLPTENGNQTIGTRTIVHIETLHQNLPKHGPIVCELSRCCFEDFHYNTNGAANNAKDRVGRNWTDDKISVAARIPIDAAIE</sequence>
<evidence type="ECO:0000313" key="2">
    <source>
        <dbReference type="Proteomes" id="UP000619265"/>
    </source>
</evidence>
<proteinExistence type="predicted"/>
<dbReference type="Gramene" id="Jr01_07470_p2">
    <property type="protein sequence ID" value="cds.Jr01_07470_p2"/>
    <property type="gene ID" value="Jr01_07470"/>
</dbReference>
<dbReference type="EMBL" id="LIHL02000001">
    <property type="protein sequence ID" value="KAF5479909.1"/>
    <property type="molecule type" value="Genomic_DNA"/>
</dbReference>
<organism evidence="1 2">
    <name type="scientific">Juglans regia</name>
    <name type="common">English walnut</name>
    <dbReference type="NCBI Taxonomy" id="51240"/>
    <lineage>
        <taxon>Eukaryota</taxon>
        <taxon>Viridiplantae</taxon>
        <taxon>Streptophyta</taxon>
        <taxon>Embryophyta</taxon>
        <taxon>Tracheophyta</taxon>
        <taxon>Spermatophyta</taxon>
        <taxon>Magnoliopsida</taxon>
        <taxon>eudicotyledons</taxon>
        <taxon>Gunneridae</taxon>
        <taxon>Pentapetalae</taxon>
        <taxon>rosids</taxon>
        <taxon>fabids</taxon>
        <taxon>Fagales</taxon>
        <taxon>Juglandaceae</taxon>
        <taxon>Juglans</taxon>
    </lineage>
</organism>
<evidence type="ECO:0000313" key="1">
    <source>
        <dbReference type="EMBL" id="KAF5479909.1"/>
    </source>
</evidence>
<comment type="caution">
    <text evidence="1">The sequence shown here is derived from an EMBL/GenBank/DDBJ whole genome shotgun (WGS) entry which is preliminary data.</text>
</comment>
<gene>
    <name evidence="1" type="ORF">F2P56_000692</name>
</gene>
<accession>A0A833Y766</accession>
<name>A0A833Y766_JUGRE</name>
<dbReference type="Proteomes" id="UP000619265">
    <property type="component" value="Unassembled WGS sequence"/>
</dbReference>
<protein>
    <submittedName>
        <fullName evidence="1">Uncharacterized protein</fullName>
    </submittedName>
</protein>
<dbReference type="AlphaFoldDB" id="A0A833Y766"/>
<reference evidence="1" key="1">
    <citation type="submission" date="2015-10" db="EMBL/GenBank/DDBJ databases">
        <authorList>
            <person name="Martinez-Garcia P.J."/>
            <person name="Crepeau M.W."/>
            <person name="Puiu D."/>
            <person name="Gonzalez-Ibeas D."/>
            <person name="Whalen J."/>
            <person name="Stevens K."/>
            <person name="Paul R."/>
            <person name="Butterfield T."/>
            <person name="Britton M."/>
            <person name="Reagan R."/>
            <person name="Chakraborty S."/>
            <person name="Walawage S.L."/>
            <person name="Vasquez-Gross H.A."/>
            <person name="Cardeno C."/>
            <person name="Famula R."/>
            <person name="Pratt K."/>
            <person name="Kuruganti S."/>
            <person name="Aradhya M.K."/>
            <person name="Leslie C.A."/>
            <person name="Dandekar A.M."/>
            <person name="Salzberg S.L."/>
            <person name="Wegrzyn J.L."/>
            <person name="Langley C.H."/>
            <person name="Neale D.B."/>
        </authorList>
    </citation>
    <scope>NUCLEOTIDE SEQUENCE</scope>
    <source>
        <tissue evidence="1">Leaves</tissue>
    </source>
</reference>